<dbReference type="InterPro" id="IPR036291">
    <property type="entry name" value="NAD(P)-bd_dom_sf"/>
</dbReference>
<dbReference type="PANTHER" id="PTHR43750">
    <property type="entry name" value="UDP-GLUCOSE 6-DEHYDROGENASE TUAD"/>
    <property type="match status" value="1"/>
</dbReference>
<dbReference type="PANTHER" id="PTHR43750:SF3">
    <property type="entry name" value="UDP-GLUCOSE 6-DEHYDROGENASE TUAD"/>
    <property type="match status" value="1"/>
</dbReference>
<feature type="domain" description="UDP-glucose/GDP-mannose dehydrogenase N-terminal" evidence="1">
    <location>
        <begin position="7"/>
        <end position="183"/>
    </location>
</feature>
<evidence type="ECO:0000313" key="2">
    <source>
        <dbReference type="EMBL" id="MCA9375430.1"/>
    </source>
</evidence>
<dbReference type="EMBL" id="JAGQLM010000178">
    <property type="protein sequence ID" value="MCA9375430.1"/>
    <property type="molecule type" value="Genomic_DNA"/>
</dbReference>
<dbReference type="Pfam" id="PF03721">
    <property type="entry name" value="UDPG_MGDP_dh_N"/>
    <property type="match status" value="1"/>
</dbReference>
<organism evidence="2 3">
    <name type="scientific">Candidatus Dojkabacteria bacterium</name>
    <dbReference type="NCBI Taxonomy" id="2099670"/>
    <lineage>
        <taxon>Bacteria</taxon>
        <taxon>Candidatus Dojkabacteria</taxon>
    </lineage>
</organism>
<name>A0A955HXY5_9BACT</name>
<dbReference type="GO" id="GO:0016628">
    <property type="term" value="F:oxidoreductase activity, acting on the CH-CH group of donors, NAD or NADP as acceptor"/>
    <property type="evidence" value="ECO:0007669"/>
    <property type="project" value="InterPro"/>
</dbReference>
<dbReference type="InterPro" id="IPR001732">
    <property type="entry name" value="UDP-Glc/GDP-Man_DH_N"/>
</dbReference>
<dbReference type="SUPFAM" id="SSF51735">
    <property type="entry name" value="NAD(P)-binding Rossmann-fold domains"/>
    <property type="match status" value="1"/>
</dbReference>
<reference evidence="2" key="1">
    <citation type="submission" date="2020-04" db="EMBL/GenBank/DDBJ databases">
        <authorList>
            <person name="Zhang T."/>
        </authorList>
    </citation>
    <scope>NUCLEOTIDE SEQUENCE</scope>
    <source>
        <strain evidence="2">HKST-UBA16</strain>
    </source>
</reference>
<evidence type="ECO:0000259" key="1">
    <source>
        <dbReference type="Pfam" id="PF03721"/>
    </source>
</evidence>
<gene>
    <name evidence="2" type="ORF">KC622_03810</name>
</gene>
<dbReference type="Proteomes" id="UP000748332">
    <property type="component" value="Unassembled WGS sequence"/>
</dbReference>
<accession>A0A955HXY5</accession>
<dbReference type="PIRSF" id="PIRSF000124">
    <property type="entry name" value="UDPglc_GDPman_dh"/>
    <property type="match status" value="1"/>
</dbReference>
<comment type="caution">
    <text evidence="2">The sequence shown here is derived from an EMBL/GenBank/DDBJ whole genome shotgun (WGS) entry which is preliminary data.</text>
</comment>
<reference evidence="2" key="2">
    <citation type="journal article" date="2021" name="Microbiome">
        <title>Successional dynamics and alternative stable states in a saline activated sludge microbial community over 9 years.</title>
        <authorList>
            <person name="Wang Y."/>
            <person name="Ye J."/>
            <person name="Ju F."/>
            <person name="Liu L."/>
            <person name="Boyd J.A."/>
            <person name="Deng Y."/>
            <person name="Parks D.H."/>
            <person name="Jiang X."/>
            <person name="Yin X."/>
            <person name="Woodcroft B.J."/>
            <person name="Tyson G.W."/>
            <person name="Hugenholtz P."/>
            <person name="Polz M.F."/>
            <person name="Zhang T."/>
        </authorList>
    </citation>
    <scope>NUCLEOTIDE SEQUENCE</scope>
    <source>
        <strain evidence="2">HKST-UBA16</strain>
    </source>
</reference>
<protein>
    <submittedName>
        <fullName evidence="2">UDP-glucose/GDP-mannose dehydrogenase family protein</fullName>
    </submittedName>
</protein>
<dbReference type="Gene3D" id="3.40.50.720">
    <property type="entry name" value="NAD(P)-binding Rossmann-like Domain"/>
    <property type="match status" value="1"/>
</dbReference>
<evidence type="ECO:0000313" key="3">
    <source>
        <dbReference type="Proteomes" id="UP000748332"/>
    </source>
</evidence>
<dbReference type="Gene3D" id="1.20.5.100">
    <property type="entry name" value="Cytochrome c1, transmembrane anchor, C-terminal"/>
    <property type="match status" value="1"/>
</dbReference>
<dbReference type="GO" id="GO:0051287">
    <property type="term" value="F:NAD binding"/>
    <property type="evidence" value="ECO:0007669"/>
    <property type="project" value="InterPro"/>
</dbReference>
<sequence length="254" mass="27414">METKPIISIVGTGYVGLTSAAVLANAGFKVFAVDIDPKKIDIIKSGKSHFFEGGLDEFVSKAVETGNLLPTISFKESIPESNIVFSCVGTPDNPDGSPNLEYIYSAAESIAKNAKDGIVVVQKSTVPVGTGRKLMAHIAKVSPDLKFSYVSNPEFLREGSALFDTLNMDRVVVGSDDKEALEKVVSVFTAVNDFAQDIDYSEFSDYRLNNVSKITPFSKTPFSERVFKMGLESAELVKVSANAFLALKISFANS</sequence>
<feature type="non-terminal residue" evidence="2">
    <location>
        <position position="254"/>
    </location>
</feature>
<dbReference type="AlphaFoldDB" id="A0A955HXY5"/>
<proteinExistence type="predicted"/>
<dbReference type="InterPro" id="IPR028359">
    <property type="entry name" value="UDP_ManNAc/GlcNAc_DH"/>
</dbReference>
<dbReference type="GO" id="GO:0016616">
    <property type="term" value="F:oxidoreductase activity, acting on the CH-OH group of donors, NAD or NADP as acceptor"/>
    <property type="evidence" value="ECO:0007669"/>
    <property type="project" value="InterPro"/>
</dbReference>
<dbReference type="InterPro" id="IPR017476">
    <property type="entry name" value="UDP-Glc/GDP-Man"/>
</dbReference>
<dbReference type="GO" id="GO:0000271">
    <property type="term" value="P:polysaccharide biosynthetic process"/>
    <property type="evidence" value="ECO:0007669"/>
    <property type="project" value="InterPro"/>
</dbReference>
<dbReference type="PIRSF" id="PIRSF500136">
    <property type="entry name" value="UDP_ManNAc_DH"/>
    <property type="match status" value="1"/>
</dbReference>